<proteinExistence type="inferred from homology"/>
<reference evidence="4 5" key="1">
    <citation type="submission" date="2016-01" db="EMBL/GenBank/DDBJ databases">
        <title>The new phylogeny of the genus Mycobacterium.</title>
        <authorList>
            <person name="Tarcisio F."/>
            <person name="Conor M."/>
            <person name="Antonella G."/>
            <person name="Elisabetta G."/>
            <person name="Giulia F.S."/>
            <person name="Sara T."/>
            <person name="Anna F."/>
            <person name="Clotilde B."/>
            <person name="Roberto B."/>
            <person name="Veronica D.S."/>
            <person name="Fabio R."/>
            <person name="Monica P."/>
            <person name="Olivier J."/>
            <person name="Enrico T."/>
            <person name="Nicola S."/>
        </authorList>
    </citation>
    <scope>NUCLEOTIDE SEQUENCE [LARGE SCALE GENOMIC DNA]</scope>
    <source>
        <strain evidence="4 5">DSM 44572</strain>
    </source>
</reference>
<gene>
    <name evidence="4" type="ORF">AWC19_17400</name>
</gene>
<keyword evidence="2" id="KW-0732">Signal</keyword>
<dbReference type="SUPFAM" id="SSF49899">
    <property type="entry name" value="Concanavalin A-like lectins/glucanases"/>
    <property type="match status" value="1"/>
</dbReference>
<dbReference type="PANTHER" id="PTHR10963">
    <property type="entry name" value="GLYCOSYL HYDROLASE-RELATED"/>
    <property type="match status" value="1"/>
</dbReference>
<dbReference type="EMBL" id="LQPJ01000134">
    <property type="protein sequence ID" value="ORW19196.1"/>
    <property type="molecule type" value="Genomic_DNA"/>
</dbReference>
<organism evidence="4 5">
    <name type="scientific">Mycobacterium palustre</name>
    <dbReference type="NCBI Taxonomy" id="153971"/>
    <lineage>
        <taxon>Bacteria</taxon>
        <taxon>Bacillati</taxon>
        <taxon>Actinomycetota</taxon>
        <taxon>Actinomycetes</taxon>
        <taxon>Mycobacteriales</taxon>
        <taxon>Mycobacteriaceae</taxon>
        <taxon>Mycobacterium</taxon>
        <taxon>Mycobacterium simiae complex</taxon>
    </lineage>
</organism>
<dbReference type="PROSITE" id="PS51762">
    <property type="entry name" value="GH16_2"/>
    <property type="match status" value="1"/>
</dbReference>
<feature type="chain" id="PRO_5012981860" description="GH16 domain-containing protein" evidence="2">
    <location>
        <begin position="27"/>
        <end position="262"/>
    </location>
</feature>
<protein>
    <recommendedName>
        <fullName evidence="3">GH16 domain-containing protein</fullName>
    </recommendedName>
</protein>
<dbReference type="OrthoDB" id="9809583at2"/>
<comment type="similarity">
    <text evidence="1">Belongs to the glycosyl hydrolase 16 family.</text>
</comment>
<evidence type="ECO:0000313" key="5">
    <source>
        <dbReference type="Proteomes" id="UP000193529"/>
    </source>
</evidence>
<dbReference type="InterPro" id="IPR000757">
    <property type="entry name" value="Beta-glucanase-like"/>
</dbReference>
<dbReference type="CDD" id="cd08023">
    <property type="entry name" value="GH16_laminarinase_like"/>
    <property type="match status" value="1"/>
</dbReference>
<dbReference type="Gene3D" id="2.60.120.200">
    <property type="match status" value="1"/>
</dbReference>
<dbReference type="GO" id="GO:0004553">
    <property type="term" value="F:hydrolase activity, hydrolyzing O-glycosyl compounds"/>
    <property type="evidence" value="ECO:0007669"/>
    <property type="project" value="InterPro"/>
</dbReference>
<feature type="signal peptide" evidence="2">
    <location>
        <begin position="1"/>
        <end position="26"/>
    </location>
</feature>
<keyword evidence="5" id="KW-1185">Reference proteome</keyword>
<feature type="domain" description="GH16" evidence="3">
    <location>
        <begin position="36"/>
        <end position="262"/>
    </location>
</feature>
<dbReference type="InterPro" id="IPR050546">
    <property type="entry name" value="Glycosyl_Hydrlase_16"/>
</dbReference>
<evidence type="ECO:0000256" key="1">
    <source>
        <dbReference type="ARBA" id="ARBA00006865"/>
    </source>
</evidence>
<dbReference type="AlphaFoldDB" id="A0A1X1Z7A6"/>
<dbReference type="PANTHER" id="PTHR10963:SF55">
    <property type="entry name" value="GLYCOSIDE HYDROLASE FAMILY 16 PROTEIN"/>
    <property type="match status" value="1"/>
</dbReference>
<dbReference type="InterPro" id="IPR013320">
    <property type="entry name" value="ConA-like_dom_sf"/>
</dbReference>
<evidence type="ECO:0000256" key="2">
    <source>
        <dbReference type="SAM" id="SignalP"/>
    </source>
</evidence>
<evidence type="ECO:0000313" key="4">
    <source>
        <dbReference type="EMBL" id="ORW19196.1"/>
    </source>
</evidence>
<accession>A0A1X1Z7A6</accession>
<comment type="caution">
    <text evidence="4">The sequence shown here is derived from an EMBL/GenBank/DDBJ whole genome shotgun (WGS) entry which is preliminary data.</text>
</comment>
<evidence type="ECO:0000259" key="3">
    <source>
        <dbReference type="PROSITE" id="PS51762"/>
    </source>
</evidence>
<dbReference type="Proteomes" id="UP000193529">
    <property type="component" value="Unassembled WGS sequence"/>
</dbReference>
<dbReference type="STRING" id="153971.AWC19_17400"/>
<dbReference type="GO" id="GO:0005975">
    <property type="term" value="P:carbohydrate metabolic process"/>
    <property type="evidence" value="ECO:0007669"/>
    <property type="project" value="InterPro"/>
</dbReference>
<sequence>MTTRFSCVIFAVVLALGLCSGRPALASTAVFDDFTGPAGTPPNPDLWGYDVGSGWGNNELQTYTNSTSNVYLDGQGHLVIAALRSGNNYTSGRLVTRGKLAMNYGTVSASIKLPAGQGIHPAFWLLGTNIGTAGWPECGEIDIAETFGDASHYYITVIGPSTQEPKGQVQFDGPIADLSQGFHTYWVNREQGRITAGIDSATLATFTPASMPPGMRWVFDRQPMYALFNVAIGGDEIVGPPDASTPFPAAMLVKWFRYTPQG</sequence>
<dbReference type="RefSeq" id="WP_085080375.1">
    <property type="nucleotide sequence ID" value="NZ_JACKRZ010000101.1"/>
</dbReference>
<name>A0A1X1Z7A6_9MYCO</name>
<dbReference type="Pfam" id="PF00722">
    <property type="entry name" value="Glyco_hydro_16"/>
    <property type="match status" value="1"/>
</dbReference>